<dbReference type="AlphaFoldDB" id="A0A9P0KYZ9"/>
<evidence type="ECO:0000313" key="2">
    <source>
        <dbReference type="EMBL" id="CAH1983150.1"/>
    </source>
</evidence>
<protein>
    <submittedName>
        <fullName evidence="2">Uncharacterized protein</fullName>
    </submittedName>
</protein>
<dbReference type="Pfam" id="PF15868">
    <property type="entry name" value="MBF2"/>
    <property type="match status" value="1"/>
</dbReference>
<keyword evidence="1" id="KW-0732">Signal</keyword>
<feature type="signal peptide" evidence="1">
    <location>
        <begin position="1"/>
        <end position="25"/>
    </location>
</feature>
<gene>
    <name evidence="2" type="ORF">ACAOBT_LOCUS15406</name>
</gene>
<proteinExistence type="predicted"/>
<dbReference type="InterPro" id="IPR031734">
    <property type="entry name" value="MBF2"/>
</dbReference>
<dbReference type="Proteomes" id="UP001152888">
    <property type="component" value="Unassembled WGS sequence"/>
</dbReference>
<sequence>MRHFKMATFIWFLPVFYALFSQSQAANIVTSSFVSCPDPANALSANLVAERLVDEAGKFLGTLTKEIALPETGLFAKPISCILITDLSEDGSGGRISITGGGSKYQYVHVTVVSKFSKGLKYKIQVFAPK</sequence>
<name>A0A9P0KYZ9_ACAOB</name>
<dbReference type="OrthoDB" id="6688379at2759"/>
<feature type="chain" id="PRO_5040211572" evidence="1">
    <location>
        <begin position="26"/>
        <end position="130"/>
    </location>
</feature>
<dbReference type="EMBL" id="CAKOFQ010006932">
    <property type="protein sequence ID" value="CAH1983150.1"/>
    <property type="molecule type" value="Genomic_DNA"/>
</dbReference>
<comment type="caution">
    <text evidence="2">The sequence shown here is derived from an EMBL/GenBank/DDBJ whole genome shotgun (WGS) entry which is preliminary data.</text>
</comment>
<keyword evidence="3" id="KW-1185">Reference proteome</keyword>
<reference evidence="2" key="1">
    <citation type="submission" date="2022-03" db="EMBL/GenBank/DDBJ databases">
        <authorList>
            <person name="Sayadi A."/>
        </authorList>
    </citation>
    <scope>NUCLEOTIDE SEQUENCE</scope>
</reference>
<evidence type="ECO:0000256" key="1">
    <source>
        <dbReference type="SAM" id="SignalP"/>
    </source>
</evidence>
<organism evidence="2 3">
    <name type="scientific">Acanthoscelides obtectus</name>
    <name type="common">Bean weevil</name>
    <name type="synonym">Bruchus obtectus</name>
    <dbReference type="NCBI Taxonomy" id="200917"/>
    <lineage>
        <taxon>Eukaryota</taxon>
        <taxon>Metazoa</taxon>
        <taxon>Ecdysozoa</taxon>
        <taxon>Arthropoda</taxon>
        <taxon>Hexapoda</taxon>
        <taxon>Insecta</taxon>
        <taxon>Pterygota</taxon>
        <taxon>Neoptera</taxon>
        <taxon>Endopterygota</taxon>
        <taxon>Coleoptera</taxon>
        <taxon>Polyphaga</taxon>
        <taxon>Cucujiformia</taxon>
        <taxon>Chrysomeloidea</taxon>
        <taxon>Chrysomelidae</taxon>
        <taxon>Bruchinae</taxon>
        <taxon>Bruchini</taxon>
        <taxon>Acanthoscelides</taxon>
    </lineage>
</organism>
<evidence type="ECO:0000313" key="3">
    <source>
        <dbReference type="Proteomes" id="UP001152888"/>
    </source>
</evidence>
<accession>A0A9P0KYZ9</accession>